<evidence type="ECO:0000313" key="3">
    <source>
        <dbReference type="Proteomes" id="UP000515512"/>
    </source>
</evidence>
<dbReference type="PANTHER" id="PTHR20992:SF9">
    <property type="entry name" value="AT15442P-RELATED"/>
    <property type="match status" value="1"/>
</dbReference>
<reference evidence="2 3" key="1">
    <citation type="submission" date="2020-07" db="EMBL/GenBank/DDBJ databases">
        <authorList>
            <person name="Zhuang K."/>
            <person name="Ran Y."/>
        </authorList>
    </citation>
    <scope>NUCLEOTIDE SEQUENCE [LARGE SCALE GENOMIC DNA]</scope>
    <source>
        <strain evidence="2 3">WCH-YHL-001</strain>
    </source>
</reference>
<dbReference type="Proteomes" id="UP000515512">
    <property type="component" value="Chromosome"/>
</dbReference>
<keyword evidence="1" id="KW-1133">Transmembrane helix</keyword>
<feature type="transmembrane region" description="Helical" evidence="1">
    <location>
        <begin position="242"/>
        <end position="269"/>
    </location>
</feature>
<dbReference type="InterPro" id="IPR005240">
    <property type="entry name" value="DUF389"/>
</dbReference>
<dbReference type="Pfam" id="PF04087">
    <property type="entry name" value="DUF389"/>
    <property type="match status" value="1"/>
</dbReference>
<keyword evidence="1" id="KW-0812">Transmembrane</keyword>
<protein>
    <submittedName>
        <fullName evidence="2">DUF389 domain-containing protein</fullName>
    </submittedName>
</protein>
<dbReference type="KEGG" id="nhu:H0264_10735"/>
<feature type="transmembrane region" description="Helical" evidence="1">
    <location>
        <begin position="114"/>
        <end position="135"/>
    </location>
</feature>
<evidence type="ECO:0000256" key="1">
    <source>
        <dbReference type="SAM" id="Phobius"/>
    </source>
</evidence>
<keyword evidence="1" id="KW-0472">Membrane</keyword>
<evidence type="ECO:0000313" key="2">
    <source>
        <dbReference type="EMBL" id="QLY32659.1"/>
    </source>
</evidence>
<dbReference type="RefSeq" id="WP_181583824.1">
    <property type="nucleotide sequence ID" value="NZ_CP059399.1"/>
</dbReference>
<dbReference type="EMBL" id="CP059399">
    <property type="protein sequence ID" value="QLY32659.1"/>
    <property type="molecule type" value="Genomic_DNA"/>
</dbReference>
<organism evidence="2 3">
    <name type="scientific">Nocardia huaxiensis</name>
    <dbReference type="NCBI Taxonomy" id="2755382"/>
    <lineage>
        <taxon>Bacteria</taxon>
        <taxon>Bacillati</taxon>
        <taxon>Actinomycetota</taxon>
        <taxon>Actinomycetes</taxon>
        <taxon>Mycobacteriales</taxon>
        <taxon>Nocardiaceae</taxon>
        <taxon>Nocardia</taxon>
    </lineage>
</organism>
<accession>A0A7D6ZJM1</accession>
<sequence length="321" mass="33029">MIRLQVICPADLTPQVLTLLTADPGTAHVSVSKANAVQPQGDTVQADIARAAANDVLDGLTALGLSQSGAITFGSVDYQLSEAAQRAEDAVSGRVGEAVVWQEALQRAWRDGHLTPVFLTLLTIALLLAVIGVATGSPVTIVGAMVVGPEYGPLAAISVGLVRRERAQIRRGALALAVGFPVAMVVTAVATLLWVRLGWIDVEGVENARSFDFIYDVGPFSFVVALLAGAAGMLAQVTARSAALVGVFISVTTVPAAGLAVAAALAGAWPVAGSSLLQLAVNLLGIVVAGIVVLSLRPGSGRELGPARRFRNWLSAARPPR</sequence>
<name>A0A7D6ZJM1_9NOCA</name>
<dbReference type="AlphaFoldDB" id="A0A7D6ZJM1"/>
<feature type="transmembrane region" description="Helical" evidence="1">
    <location>
        <begin position="217"/>
        <end position="235"/>
    </location>
</feature>
<dbReference type="PANTHER" id="PTHR20992">
    <property type="entry name" value="AT15442P-RELATED"/>
    <property type="match status" value="1"/>
</dbReference>
<gene>
    <name evidence="2" type="ORF">H0264_10735</name>
</gene>
<proteinExistence type="predicted"/>
<feature type="transmembrane region" description="Helical" evidence="1">
    <location>
        <begin position="174"/>
        <end position="197"/>
    </location>
</feature>
<feature type="transmembrane region" description="Helical" evidence="1">
    <location>
        <begin position="141"/>
        <end position="162"/>
    </location>
</feature>
<feature type="transmembrane region" description="Helical" evidence="1">
    <location>
        <begin position="275"/>
        <end position="296"/>
    </location>
</feature>
<keyword evidence="3" id="KW-1185">Reference proteome</keyword>